<keyword evidence="9" id="KW-1185">Reference proteome</keyword>
<dbReference type="SUPFAM" id="SSF46689">
    <property type="entry name" value="Homeodomain-like"/>
    <property type="match status" value="1"/>
</dbReference>
<dbReference type="PANTHER" id="PTHR21654:SF61">
    <property type="entry name" value="TRIHELIX TRANSCRIPTION FACTOR GTL2"/>
    <property type="match status" value="1"/>
</dbReference>
<dbReference type="EMBL" id="JBJXBP010000002">
    <property type="protein sequence ID" value="KAL3843972.1"/>
    <property type="molecule type" value="Genomic_DNA"/>
</dbReference>
<dbReference type="CDD" id="cd12203">
    <property type="entry name" value="GT1"/>
    <property type="match status" value="1"/>
</dbReference>
<keyword evidence="5" id="KW-0539">Nucleus</keyword>
<reference evidence="8 9" key="1">
    <citation type="submission" date="2024-12" db="EMBL/GenBank/DDBJ databases">
        <title>The unique morphological basis and parallel evolutionary history of personate flowers in Penstemon.</title>
        <authorList>
            <person name="Depatie T.H."/>
            <person name="Wessinger C.A."/>
        </authorList>
    </citation>
    <scope>NUCLEOTIDE SEQUENCE [LARGE SCALE GENOMIC DNA]</scope>
    <source>
        <strain evidence="8">WTNN_2</strain>
        <tissue evidence="8">Leaf</tissue>
    </source>
</reference>
<gene>
    <name evidence="8" type="ORF">ACJIZ3_001375</name>
</gene>
<keyword evidence="4" id="KW-0804">Transcription</keyword>
<feature type="domain" description="Myb-like" evidence="7">
    <location>
        <begin position="93"/>
        <end position="143"/>
    </location>
</feature>
<dbReference type="InterPro" id="IPR001005">
    <property type="entry name" value="SANT/Myb"/>
</dbReference>
<dbReference type="PANTHER" id="PTHR21654">
    <property type="entry name" value="FI21293P1"/>
    <property type="match status" value="1"/>
</dbReference>
<feature type="compositionally biased region" description="Basic and acidic residues" evidence="6">
    <location>
        <begin position="177"/>
        <end position="189"/>
    </location>
</feature>
<name>A0ABD3U4H3_9LAMI</name>
<evidence type="ECO:0000313" key="8">
    <source>
        <dbReference type="EMBL" id="KAL3843972.1"/>
    </source>
</evidence>
<dbReference type="Pfam" id="PF13837">
    <property type="entry name" value="Myb_DNA-bind_4"/>
    <property type="match status" value="2"/>
</dbReference>
<evidence type="ECO:0000256" key="3">
    <source>
        <dbReference type="ARBA" id="ARBA00023125"/>
    </source>
</evidence>
<evidence type="ECO:0000256" key="2">
    <source>
        <dbReference type="ARBA" id="ARBA00023015"/>
    </source>
</evidence>
<dbReference type="GO" id="GO:0006355">
    <property type="term" value="P:regulation of DNA-templated transcription"/>
    <property type="evidence" value="ECO:0007669"/>
    <property type="project" value="UniProtKB-ARBA"/>
</dbReference>
<organism evidence="8 9">
    <name type="scientific">Penstemon smallii</name>
    <dbReference type="NCBI Taxonomy" id="265156"/>
    <lineage>
        <taxon>Eukaryota</taxon>
        <taxon>Viridiplantae</taxon>
        <taxon>Streptophyta</taxon>
        <taxon>Embryophyta</taxon>
        <taxon>Tracheophyta</taxon>
        <taxon>Spermatophyta</taxon>
        <taxon>Magnoliopsida</taxon>
        <taxon>eudicotyledons</taxon>
        <taxon>Gunneridae</taxon>
        <taxon>Pentapetalae</taxon>
        <taxon>asterids</taxon>
        <taxon>lamiids</taxon>
        <taxon>Lamiales</taxon>
        <taxon>Plantaginaceae</taxon>
        <taxon>Cheloneae</taxon>
        <taxon>Penstemon</taxon>
    </lineage>
</organism>
<dbReference type="PROSITE" id="PS50090">
    <property type="entry name" value="MYB_LIKE"/>
    <property type="match status" value="2"/>
</dbReference>
<dbReference type="GO" id="GO:0005634">
    <property type="term" value="C:nucleus"/>
    <property type="evidence" value="ECO:0007669"/>
    <property type="project" value="UniProtKB-SubCell"/>
</dbReference>
<evidence type="ECO:0000256" key="4">
    <source>
        <dbReference type="ARBA" id="ARBA00023163"/>
    </source>
</evidence>
<sequence length="494" mass="57199">MFDGGVPTSDQFHQFMVAAAAGGGGNSTTSSSSLIPIFFSSINNHGYDSSYSRPRPSCCSDLGHMNHEQVVVDEEEGGGRHDELESKSLMDLWSNDEILALRSTMENNWFPHFSNWEHVSRKLGELGFKRSPEQCKEKFEEQSHHEISLNYNNSNKNYRNIFTELDEFYPSGNQEIEKQNEEEDQKMNLDENSTNPSQELQVVIKSNKKRKRTKLDNKFETFKDFCESVVNKMMSQQEELHNKLIQDILKRDAENIAREEIWKNEELERIKIESEKRAQEQVIAGKRQSIIIEFLKKFTSEKDHNFSHKIDHQIQNIVKLTTQNRVEETSTSSNKATILLAHQNPTPKTPSPPRPSSILTTKKDSIVTTKESKYTQKGDIGMRWPRDQVFALINLRCKLSTNSNNEESNKEGVKGPLWERISQGMLELGYKRSAKRCKEKWENINKYFRKTKDSNKKRSMDSRTCPYFHQLSCLYTEGTVELEASNNVTEKEEE</sequence>
<dbReference type="InterPro" id="IPR009057">
    <property type="entry name" value="Homeodomain-like_sf"/>
</dbReference>
<dbReference type="GO" id="GO:0003677">
    <property type="term" value="F:DNA binding"/>
    <property type="evidence" value="ECO:0007669"/>
    <property type="project" value="UniProtKB-KW"/>
</dbReference>
<feature type="domain" description="Myb-like" evidence="7">
    <location>
        <begin position="383"/>
        <end position="445"/>
    </location>
</feature>
<evidence type="ECO:0000256" key="5">
    <source>
        <dbReference type="ARBA" id="ARBA00023242"/>
    </source>
</evidence>
<feature type="region of interest" description="Disordered" evidence="6">
    <location>
        <begin position="177"/>
        <end position="198"/>
    </location>
</feature>
<dbReference type="InterPro" id="IPR044822">
    <property type="entry name" value="Myb_DNA-bind_4"/>
</dbReference>
<comment type="subcellular location">
    <subcellularLocation>
        <location evidence="1">Nucleus</location>
    </subcellularLocation>
</comment>
<evidence type="ECO:0000256" key="6">
    <source>
        <dbReference type="SAM" id="MobiDB-lite"/>
    </source>
</evidence>
<accession>A0ABD3U4H3</accession>
<comment type="caution">
    <text evidence="8">The sequence shown here is derived from an EMBL/GenBank/DDBJ whole genome shotgun (WGS) entry which is preliminary data.</text>
</comment>
<keyword evidence="3" id="KW-0238">DNA-binding</keyword>
<evidence type="ECO:0000256" key="1">
    <source>
        <dbReference type="ARBA" id="ARBA00004123"/>
    </source>
</evidence>
<dbReference type="Gene3D" id="1.10.10.60">
    <property type="entry name" value="Homeodomain-like"/>
    <property type="match status" value="2"/>
</dbReference>
<evidence type="ECO:0000259" key="7">
    <source>
        <dbReference type="PROSITE" id="PS50090"/>
    </source>
</evidence>
<dbReference type="Proteomes" id="UP001634393">
    <property type="component" value="Unassembled WGS sequence"/>
</dbReference>
<keyword evidence="2" id="KW-0805">Transcription regulation</keyword>
<evidence type="ECO:0000313" key="9">
    <source>
        <dbReference type="Proteomes" id="UP001634393"/>
    </source>
</evidence>
<protein>
    <recommendedName>
        <fullName evidence="7">Myb-like domain-containing protein</fullName>
    </recommendedName>
</protein>
<dbReference type="AlphaFoldDB" id="A0ABD3U4H3"/>
<proteinExistence type="predicted"/>